<gene>
    <name evidence="2" type="ORF">HNQ39_002301</name>
</gene>
<organism evidence="2 3">
    <name type="scientific">Armatimonas rosea</name>
    <dbReference type="NCBI Taxonomy" id="685828"/>
    <lineage>
        <taxon>Bacteria</taxon>
        <taxon>Bacillati</taxon>
        <taxon>Armatimonadota</taxon>
        <taxon>Armatimonadia</taxon>
        <taxon>Armatimonadales</taxon>
        <taxon>Armatimonadaceae</taxon>
        <taxon>Armatimonas</taxon>
    </lineage>
</organism>
<feature type="region of interest" description="Disordered" evidence="1">
    <location>
        <begin position="202"/>
        <end position="222"/>
    </location>
</feature>
<evidence type="ECO:0000313" key="2">
    <source>
        <dbReference type="EMBL" id="MBB6050510.1"/>
    </source>
</evidence>
<protein>
    <submittedName>
        <fullName evidence="2">Uncharacterized protein</fullName>
    </submittedName>
</protein>
<proteinExistence type="predicted"/>
<dbReference type="AlphaFoldDB" id="A0A7W9SPP2"/>
<reference evidence="2 3" key="1">
    <citation type="submission" date="2020-08" db="EMBL/GenBank/DDBJ databases">
        <title>Genomic Encyclopedia of Type Strains, Phase IV (KMG-IV): sequencing the most valuable type-strain genomes for metagenomic binning, comparative biology and taxonomic classification.</title>
        <authorList>
            <person name="Goeker M."/>
        </authorList>
    </citation>
    <scope>NUCLEOTIDE SEQUENCE [LARGE SCALE GENOMIC DNA]</scope>
    <source>
        <strain evidence="2 3">DSM 23562</strain>
    </source>
</reference>
<dbReference type="EMBL" id="JACHGW010000002">
    <property type="protein sequence ID" value="MBB6050510.1"/>
    <property type="molecule type" value="Genomic_DNA"/>
</dbReference>
<comment type="caution">
    <text evidence="2">The sequence shown here is derived from an EMBL/GenBank/DDBJ whole genome shotgun (WGS) entry which is preliminary data.</text>
</comment>
<accession>A0A7W9SPP2</accession>
<evidence type="ECO:0000313" key="3">
    <source>
        <dbReference type="Proteomes" id="UP000520814"/>
    </source>
</evidence>
<dbReference type="RefSeq" id="WP_184195598.1">
    <property type="nucleotide sequence ID" value="NZ_JACHGW010000002.1"/>
</dbReference>
<name>A0A7W9SPP2_ARMRO</name>
<keyword evidence="3" id="KW-1185">Reference proteome</keyword>
<dbReference type="Proteomes" id="UP000520814">
    <property type="component" value="Unassembled WGS sequence"/>
</dbReference>
<sequence>MSLTREQIFNHLHAVHQHEPGWQDSWEILRKSSGEAVHCLLEEIEVEMTKAKKATFVAPVVSYRKLLRLAELLAEFNDPRSLWPLLQVSQLTSVVNRQGSDFLGNVLDVMARRAEPEDIQALIFELMRARPQWKIVSGSEVMAQDIIAVAKALIRIAERDPKPELRAALPFLRPSLQTPVSFIALHRRLKAALGERNLPIPATPLQATQDFPIPTEGNPSEE</sequence>
<evidence type="ECO:0000256" key="1">
    <source>
        <dbReference type="SAM" id="MobiDB-lite"/>
    </source>
</evidence>